<evidence type="ECO:0008006" key="4">
    <source>
        <dbReference type="Google" id="ProtNLM"/>
    </source>
</evidence>
<organism evidence="2 3">
    <name type="scientific">Candidatus Vogelbacteria bacterium CG22_combo_CG10-13_8_21_14_all_37_9</name>
    <dbReference type="NCBI Taxonomy" id="1975046"/>
    <lineage>
        <taxon>Bacteria</taxon>
        <taxon>Candidatus Vogeliibacteriota</taxon>
    </lineage>
</organism>
<dbReference type="Proteomes" id="UP000229334">
    <property type="component" value="Unassembled WGS sequence"/>
</dbReference>
<dbReference type="AlphaFoldDB" id="A0A2H0BLB9"/>
<name>A0A2H0BLB9_9BACT</name>
<keyword evidence="1" id="KW-1133">Transmembrane helix</keyword>
<keyword evidence="1" id="KW-0812">Transmembrane</keyword>
<gene>
    <name evidence="2" type="ORF">COX02_00035</name>
</gene>
<evidence type="ECO:0000313" key="2">
    <source>
        <dbReference type="EMBL" id="PIP58476.1"/>
    </source>
</evidence>
<evidence type="ECO:0000256" key="1">
    <source>
        <dbReference type="SAM" id="Phobius"/>
    </source>
</evidence>
<reference evidence="2 3" key="1">
    <citation type="submission" date="2017-09" db="EMBL/GenBank/DDBJ databases">
        <title>Depth-based differentiation of microbial function through sediment-hosted aquifers and enrichment of novel symbionts in the deep terrestrial subsurface.</title>
        <authorList>
            <person name="Probst A.J."/>
            <person name="Ladd B."/>
            <person name="Jarett J.K."/>
            <person name="Geller-Mcgrath D.E."/>
            <person name="Sieber C.M."/>
            <person name="Emerson J.B."/>
            <person name="Anantharaman K."/>
            <person name="Thomas B.C."/>
            <person name="Malmstrom R."/>
            <person name="Stieglmeier M."/>
            <person name="Klingl A."/>
            <person name="Woyke T."/>
            <person name="Ryan C.M."/>
            <person name="Banfield J.F."/>
        </authorList>
    </citation>
    <scope>NUCLEOTIDE SEQUENCE [LARGE SCALE GENOMIC DNA]</scope>
    <source>
        <strain evidence="2">CG22_combo_CG10-13_8_21_14_all_37_9</strain>
    </source>
</reference>
<comment type="caution">
    <text evidence="2">The sequence shown here is derived from an EMBL/GenBank/DDBJ whole genome shotgun (WGS) entry which is preliminary data.</text>
</comment>
<feature type="transmembrane region" description="Helical" evidence="1">
    <location>
        <begin position="20"/>
        <end position="40"/>
    </location>
</feature>
<dbReference type="EMBL" id="PCSX01000002">
    <property type="protein sequence ID" value="PIP58476.1"/>
    <property type="molecule type" value="Genomic_DNA"/>
</dbReference>
<sequence>MTKTANNYFNLNLATSGLLVVFLLLGLAYIYLVNTSVFLVNERRQNEEAITEIEANLAVEETAYLAKMATIDKALALSFGFVETPKDSNFVYRDRPLSDHNLSFSR</sequence>
<protein>
    <recommendedName>
        <fullName evidence="4">Cell division protein FtsL</fullName>
    </recommendedName>
</protein>
<proteinExistence type="predicted"/>
<evidence type="ECO:0000313" key="3">
    <source>
        <dbReference type="Proteomes" id="UP000229334"/>
    </source>
</evidence>
<keyword evidence="1" id="KW-0472">Membrane</keyword>
<accession>A0A2H0BLB9</accession>